<evidence type="ECO:0000256" key="1">
    <source>
        <dbReference type="ARBA" id="ARBA00009431"/>
    </source>
</evidence>
<evidence type="ECO:0000313" key="3">
    <source>
        <dbReference type="Proteomes" id="UP001652600"/>
    </source>
</evidence>
<keyword evidence="3" id="KW-1185">Reference proteome</keyword>
<feature type="chain" id="PRO_5045271091" evidence="2">
    <location>
        <begin position="21"/>
        <end position="848"/>
    </location>
</feature>
<reference evidence="4" key="1">
    <citation type="submission" date="2025-08" db="UniProtKB">
        <authorList>
            <consortium name="RefSeq"/>
        </authorList>
    </citation>
    <scope>IDENTIFICATION</scope>
    <source>
        <tissue evidence="4">Stem</tissue>
    </source>
</reference>
<dbReference type="InterPro" id="IPR001563">
    <property type="entry name" value="Peptidase_S10"/>
</dbReference>
<organism evidence="3 4">
    <name type="scientific">Cucumis melo</name>
    <name type="common">Muskmelon</name>
    <dbReference type="NCBI Taxonomy" id="3656"/>
    <lineage>
        <taxon>Eukaryota</taxon>
        <taxon>Viridiplantae</taxon>
        <taxon>Streptophyta</taxon>
        <taxon>Embryophyta</taxon>
        <taxon>Tracheophyta</taxon>
        <taxon>Spermatophyta</taxon>
        <taxon>Magnoliopsida</taxon>
        <taxon>eudicotyledons</taxon>
        <taxon>Gunneridae</taxon>
        <taxon>Pentapetalae</taxon>
        <taxon>rosids</taxon>
        <taxon>fabids</taxon>
        <taxon>Cucurbitales</taxon>
        <taxon>Cucurbitaceae</taxon>
        <taxon>Benincaseae</taxon>
        <taxon>Cucumis</taxon>
    </lineage>
</organism>
<dbReference type="SUPFAM" id="SSF53474">
    <property type="entry name" value="alpha/beta-Hydrolases"/>
    <property type="match status" value="2"/>
</dbReference>
<accession>A0ABM3L0V0</accession>
<keyword evidence="2" id="KW-0732">Signal</keyword>
<dbReference type="GeneID" id="103493611"/>
<protein>
    <submittedName>
        <fullName evidence="4">Serine carboxypeptidase-like 7</fullName>
    </submittedName>
</protein>
<dbReference type="RefSeq" id="XP_050943655.1">
    <property type="nucleotide sequence ID" value="XM_051087698.1"/>
</dbReference>
<proteinExistence type="inferred from homology"/>
<sequence>MAFATLLFLLLSQFFSTAGSYSTVNHLPGFPGPLPFQLETGYVGVGDSDEFQIFHYFVKSDQNPKTDPLLLWLTGGPGCSALSGLVFEIGPISFKEEEAKESIPQLILNPYSWTKNSSILFVDLPVGTGFSYDTIIPSSFKPGDFSQIQHYLQFFRKWLVDHPEFITNPFYVGGDSYSGMIVPVLAQRIVEGNTIHDEFPFINFQGYILGNPYTIRGSSKNFTIPFAHRMTLISDELFESLETSCKGNYVNIDPSNVECLRHYKIYEECISKVEPACIIYPTCVFKSSKQQYDVYNERRSLSSIPTLLLHQNSQLSSLRCPEFKYKLSTKWANTDQVQKALNIREGSIGEWIRCKDKKMYNFEINSVFDYHMILSSKGYRSLIYSGDHDMLIPHLDTQAWIKALNYSIIEDWRPWLISDQVAGYTRYYANNMTFATIKGGGHTAEYTKKECSVMFNRWILGESFVDSSLKLYLFEGPLNLKVEPYNGSLPQIILNPHTWTKNTSILFVDSVVYSGFSYPRTPHGAKKGDFIQINQSHQFLRKWLAAHPEFISNPFYVGGVSYAGMIVPPITQAISEGNKYGVPVINLQGYIVGNPVSVRGRNENLAIPFAHGMNLIPTQLYESLTSSCKGEYVKVDPNNVDCIKHVSTYKKCVSRINVWCILRRFCKPPSERPEPRRSLYNSFDDQQLLQLPQKTLPQYAIDCEEYKGNLGYYWANDDRVQEALHIRKGTIPEWDRCNTTDDYEYEISNVVPYHANLSLKGYRSLVFSGDHDMRVPTIDTKEWVDSLNYSIVDDWRPWFILDDQVLGYTMTYANNMTFATIKGGGHTPQYTAYQSGIMFNRWIVGEAL</sequence>
<evidence type="ECO:0000256" key="2">
    <source>
        <dbReference type="SAM" id="SignalP"/>
    </source>
</evidence>
<gene>
    <name evidence="4" type="primary">LOC103493611</name>
</gene>
<dbReference type="Pfam" id="PF00450">
    <property type="entry name" value="Peptidase_S10"/>
    <property type="match status" value="2"/>
</dbReference>
<dbReference type="Proteomes" id="UP001652600">
    <property type="component" value="Chromosome 7"/>
</dbReference>
<dbReference type="PANTHER" id="PTHR11802:SF29">
    <property type="entry name" value="SERINE CARBOXYPEPTIDASE-LIKE 19"/>
    <property type="match status" value="1"/>
</dbReference>
<dbReference type="PRINTS" id="PR00724">
    <property type="entry name" value="CRBOXYPTASEC"/>
</dbReference>
<dbReference type="InterPro" id="IPR029058">
    <property type="entry name" value="AB_hydrolase_fold"/>
</dbReference>
<evidence type="ECO:0000313" key="4">
    <source>
        <dbReference type="RefSeq" id="XP_050943655.1"/>
    </source>
</evidence>
<comment type="similarity">
    <text evidence="1">Belongs to the peptidase S10 family.</text>
</comment>
<dbReference type="PANTHER" id="PTHR11802">
    <property type="entry name" value="SERINE PROTEASE FAMILY S10 SERINE CARBOXYPEPTIDASE"/>
    <property type="match status" value="1"/>
</dbReference>
<dbReference type="Gene3D" id="3.40.50.1820">
    <property type="entry name" value="alpha/beta hydrolase"/>
    <property type="match status" value="2"/>
</dbReference>
<feature type="signal peptide" evidence="2">
    <location>
        <begin position="1"/>
        <end position="20"/>
    </location>
</feature>
<name>A0ABM3L0V0_CUCME</name>